<sequence length="226" mass="26037">MFLSCQQDTNKDSKNESEKETIEKKEPEVVIPSAGDKELDLTNVDKVNQEELMPFLEKYFKENKERRFVIKTDFGNIKIELYDDTPWHTANFLRLTKLGYFNTTFFHRVADDFVIQSGNSDKVITHRFRSKVGKYLIPNEAKAQHKHKYGVVSAAKYSEQNVSNASSPFEFFIVVSERGAHHLDKDHTVFGRVIEGMDVAEKISEVEVDESEWPLSNVGIKVEVLD</sequence>
<keyword evidence="2 3" id="KW-0413">Isomerase</keyword>
<gene>
    <name evidence="6" type="ORF">SAMN05421540_11212</name>
</gene>
<comment type="catalytic activity">
    <reaction evidence="3">
        <text>[protein]-peptidylproline (omega=180) = [protein]-peptidylproline (omega=0)</text>
        <dbReference type="Rhea" id="RHEA:16237"/>
        <dbReference type="Rhea" id="RHEA-COMP:10747"/>
        <dbReference type="Rhea" id="RHEA-COMP:10748"/>
        <dbReference type="ChEBI" id="CHEBI:83833"/>
        <dbReference type="ChEBI" id="CHEBI:83834"/>
        <dbReference type="EC" id="5.2.1.8"/>
    </reaction>
</comment>
<accession>A0A1H4DKB5</accession>
<evidence type="ECO:0000313" key="7">
    <source>
        <dbReference type="Proteomes" id="UP000198820"/>
    </source>
</evidence>
<name>A0A1H4DKB5_9FLAO</name>
<evidence type="ECO:0000256" key="1">
    <source>
        <dbReference type="ARBA" id="ARBA00023110"/>
    </source>
</evidence>
<dbReference type="PANTHER" id="PTHR45625">
    <property type="entry name" value="PEPTIDYL-PROLYL CIS-TRANS ISOMERASE-RELATED"/>
    <property type="match status" value="1"/>
</dbReference>
<dbReference type="Gene3D" id="2.40.100.10">
    <property type="entry name" value="Cyclophilin-like"/>
    <property type="match status" value="1"/>
</dbReference>
<evidence type="ECO:0000256" key="3">
    <source>
        <dbReference type="RuleBase" id="RU363019"/>
    </source>
</evidence>
<evidence type="ECO:0000256" key="4">
    <source>
        <dbReference type="SAM" id="MobiDB-lite"/>
    </source>
</evidence>
<keyword evidence="1 3" id="KW-0697">Rotamase</keyword>
<evidence type="ECO:0000313" key="6">
    <source>
        <dbReference type="EMBL" id="SEA73263.1"/>
    </source>
</evidence>
<proteinExistence type="inferred from homology"/>
<comment type="similarity">
    <text evidence="3">Belongs to the cyclophilin-type PPIase family.</text>
</comment>
<comment type="function">
    <text evidence="3">PPIases accelerate the folding of proteins. It catalyzes the cis-trans isomerization of proline imidic peptide bonds in oligopeptides.</text>
</comment>
<dbReference type="STRING" id="908615.SAMN05421540_11212"/>
<dbReference type="InterPro" id="IPR044666">
    <property type="entry name" value="Cyclophilin_A-like"/>
</dbReference>
<dbReference type="PROSITE" id="PS50072">
    <property type="entry name" value="CSA_PPIASE_2"/>
    <property type="match status" value="1"/>
</dbReference>
<dbReference type="SUPFAM" id="SSF50891">
    <property type="entry name" value="Cyclophilin-like"/>
    <property type="match status" value="1"/>
</dbReference>
<dbReference type="CDD" id="cd00317">
    <property type="entry name" value="cyclophilin"/>
    <property type="match status" value="1"/>
</dbReference>
<dbReference type="InterPro" id="IPR002130">
    <property type="entry name" value="Cyclophilin-type_PPIase_dom"/>
</dbReference>
<dbReference type="PRINTS" id="PR00153">
    <property type="entry name" value="CSAPPISMRASE"/>
</dbReference>
<feature type="compositionally biased region" description="Basic and acidic residues" evidence="4">
    <location>
        <begin position="9"/>
        <end position="28"/>
    </location>
</feature>
<evidence type="ECO:0000259" key="5">
    <source>
        <dbReference type="PROSITE" id="PS50072"/>
    </source>
</evidence>
<dbReference type="Proteomes" id="UP000198820">
    <property type="component" value="Unassembled WGS sequence"/>
</dbReference>
<protein>
    <recommendedName>
        <fullName evidence="3">Peptidyl-prolyl cis-trans isomerase</fullName>
        <shortName evidence="3">PPIase</shortName>
        <ecNumber evidence="3">5.2.1.8</ecNumber>
    </recommendedName>
</protein>
<dbReference type="EC" id="5.2.1.8" evidence="3"/>
<reference evidence="6 7" key="1">
    <citation type="submission" date="2016-10" db="EMBL/GenBank/DDBJ databases">
        <authorList>
            <person name="de Groot N.N."/>
        </authorList>
    </citation>
    <scope>NUCLEOTIDE SEQUENCE [LARGE SCALE GENOMIC DNA]</scope>
    <source>
        <strain evidence="6 7">DSM 23581</strain>
    </source>
</reference>
<organism evidence="6 7">
    <name type="scientific">Psychroflexus halocasei</name>
    <dbReference type="NCBI Taxonomy" id="908615"/>
    <lineage>
        <taxon>Bacteria</taxon>
        <taxon>Pseudomonadati</taxon>
        <taxon>Bacteroidota</taxon>
        <taxon>Flavobacteriia</taxon>
        <taxon>Flavobacteriales</taxon>
        <taxon>Flavobacteriaceae</taxon>
        <taxon>Psychroflexus</taxon>
    </lineage>
</organism>
<dbReference type="Pfam" id="PF00160">
    <property type="entry name" value="Pro_isomerase"/>
    <property type="match status" value="1"/>
</dbReference>
<dbReference type="AlphaFoldDB" id="A0A1H4DKB5"/>
<dbReference type="PANTHER" id="PTHR45625:SF4">
    <property type="entry name" value="PEPTIDYLPROLYL ISOMERASE DOMAIN AND WD REPEAT-CONTAINING PROTEIN 1"/>
    <property type="match status" value="1"/>
</dbReference>
<evidence type="ECO:0000256" key="2">
    <source>
        <dbReference type="ARBA" id="ARBA00023235"/>
    </source>
</evidence>
<dbReference type="EMBL" id="FNQF01000012">
    <property type="protein sequence ID" value="SEA73263.1"/>
    <property type="molecule type" value="Genomic_DNA"/>
</dbReference>
<keyword evidence="7" id="KW-1185">Reference proteome</keyword>
<dbReference type="InterPro" id="IPR029000">
    <property type="entry name" value="Cyclophilin-like_dom_sf"/>
</dbReference>
<feature type="domain" description="PPIase cyclophilin-type" evidence="5">
    <location>
        <begin position="75"/>
        <end position="220"/>
    </location>
</feature>
<dbReference type="GO" id="GO:0003755">
    <property type="term" value="F:peptidyl-prolyl cis-trans isomerase activity"/>
    <property type="evidence" value="ECO:0007669"/>
    <property type="project" value="UniProtKB-UniRule"/>
</dbReference>
<feature type="region of interest" description="Disordered" evidence="4">
    <location>
        <begin position="1"/>
        <end position="28"/>
    </location>
</feature>